<dbReference type="EnsemblPlants" id="PNT61037">
    <property type="protein sequence ID" value="PNT61037"/>
    <property type="gene ID" value="BRADI_5g09402v3"/>
</dbReference>
<reference evidence="2" key="2">
    <citation type="submission" date="2017-06" db="EMBL/GenBank/DDBJ databases">
        <title>WGS assembly of Brachypodium distachyon.</title>
        <authorList>
            <consortium name="The International Brachypodium Initiative"/>
            <person name="Lucas S."/>
            <person name="Harmon-Smith M."/>
            <person name="Lail K."/>
            <person name="Tice H."/>
            <person name="Grimwood J."/>
            <person name="Bruce D."/>
            <person name="Barry K."/>
            <person name="Shu S."/>
            <person name="Lindquist E."/>
            <person name="Wang M."/>
            <person name="Pitluck S."/>
            <person name="Vogel J.P."/>
            <person name="Garvin D.F."/>
            <person name="Mockler T.C."/>
            <person name="Schmutz J."/>
            <person name="Rokhsar D."/>
            <person name="Bevan M.W."/>
        </authorList>
    </citation>
    <scope>NUCLEOTIDE SEQUENCE</scope>
    <source>
        <strain evidence="2">Bd21</strain>
    </source>
</reference>
<dbReference type="OrthoDB" id="512920at2759"/>
<gene>
    <name evidence="3" type="primary">LOC112269353</name>
    <name evidence="2" type="ORF">BRADI_5g09402v3</name>
</gene>
<feature type="region of interest" description="Disordered" evidence="1">
    <location>
        <begin position="26"/>
        <end position="53"/>
    </location>
</feature>
<dbReference type="KEGG" id="bdi:112269353"/>
<dbReference type="Gene3D" id="3.40.50.2000">
    <property type="entry name" value="Glycogen Phosphorylase B"/>
    <property type="match status" value="1"/>
</dbReference>
<organism evidence="2">
    <name type="scientific">Brachypodium distachyon</name>
    <name type="common">Purple false brome</name>
    <name type="synonym">Trachynia distachya</name>
    <dbReference type="NCBI Taxonomy" id="15368"/>
    <lineage>
        <taxon>Eukaryota</taxon>
        <taxon>Viridiplantae</taxon>
        <taxon>Streptophyta</taxon>
        <taxon>Embryophyta</taxon>
        <taxon>Tracheophyta</taxon>
        <taxon>Spermatophyta</taxon>
        <taxon>Magnoliopsida</taxon>
        <taxon>Liliopsida</taxon>
        <taxon>Poales</taxon>
        <taxon>Poaceae</taxon>
        <taxon>BOP clade</taxon>
        <taxon>Pooideae</taxon>
        <taxon>Stipodae</taxon>
        <taxon>Brachypodieae</taxon>
        <taxon>Brachypodium</taxon>
    </lineage>
</organism>
<dbReference type="Gramene" id="PNT61037">
    <property type="protein sequence ID" value="PNT61037"/>
    <property type="gene ID" value="BRADI_5g09402v3"/>
</dbReference>
<keyword evidence="4" id="KW-1185">Reference proteome</keyword>
<reference evidence="3" key="3">
    <citation type="submission" date="2018-08" db="UniProtKB">
        <authorList>
            <consortium name="EnsemblPlants"/>
        </authorList>
    </citation>
    <scope>IDENTIFICATION</scope>
    <source>
        <strain evidence="3">cv. Bd21</strain>
    </source>
</reference>
<dbReference type="RefSeq" id="XP_024311757.1">
    <property type="nucleotide sequence ID" value="XM_024455989.1"/>
</dbReference>
<evidence type="ECO:0000313" key="3">
    <source>
        <dbReference type="EnsemblPlants" id="PNT61037"/>
    </source>
</evidence>
<accession>A0A2K2CG87</accession>
<protein>
    <submittedName>
        <fullName evidence="2 3">Uncharacterized protein</fullName>
    </submittedName>
</protein>
<reference evidence="2 3" key="1">
    <citation type="journal article" date="2010" name="Nature">
        <title>Genome sequencing and analysis of the model grass Brachypodium distachyon.</title>
        <authorList>
            <consortium name="International Brachypodium Initiative"/>
        </authorList>
    </citation>
    <scope>NUCLEOTIDE SEQUENCE [LARGE SCALE GENOMIC DNA]</scope>
    <source>
        <strain evidence="2 3">Bd21</strain>
    </source>
</reference>
<evidence type="ECO:0000256" key="1">
    <source>
        <dbReference type="SAM" id="MobiDB-lite"/>
    </source>
</evidence>
<evidence type="ECO:0000313" key="4">
    <source>
        <dbReference type="Proteomes" id="UP000008810"/>
    </source>
</evidence>
<feature type="compositionally biased region" description="Basic and acidic residues" evidence="1">
    <location>
        <begin position="26"/>
        <end position="39"/>
    </location>
</feature>
<dbReference type="STRING" id="15368.A0A2K2CG87"/>
<sequence>MMAAPYKRCSPVRRCWRFVRKHRAIEKGSRGGGGREGRQQRRRGARRAAAAKGHSGAGVDRVFVDHPLFLEKVWGKTGEKIYGPDTGTELKNNQLRFMINE</sequence>
<dbReference type="Proteomes" id="UP000008810">
    <property type="component" value="Chromosome 5"/>
</dbReference>
<dbReference type="GeneID" id="112269353"/>
<dbReference type="EMBL" id="CM000884">
    <property type="protein sequence ID" value="PNT61037.1"/>
    <property type="molecule type" value="Genomic_DNA"/>
</dbReference>
<dbReference type="AlphaFoldDB" id="A0A2K2CG87"/>
<evidence type="ECO:0000313" key="2">
    <source>
        <dbReference type="EMBL" id="PNT61037.1"/>
    </source>
</evidence>
<name>A0A2K2CG87_BRADI</name>
<proteinExistence type="predicted"/>